<dbReference type="AlphaFoldDB" id="A0A831X141"/>
<keyword evidence="1" id="KW-0560">Oxidoreductase</keyword>
<dbReference type="PANTHER" id="PTHR21363">
    <property type="entry name" value="PREPHENATE DEHYDROGENASE"/>
    <property type="match status" value="1"/>
</dbReference>
<dbReference type="InterPro" id="IPR003099">
    <property type="entry name" value="Prephen_DH"/>
</dbReference>
<dbReference type="Pfam" id="PF20463">
    <property type="entry name" value="PDH_C"/>
    <property type="match status" value="1"/>
</dbReference>
<feature type="compositionally biased region" description="Basic and acidic residues" evidence="2">
    <location>
        <begin position="332"/>
        <end position="349"/>
    </location>
</feature>
<evidence type="ECO:0000259" key="3">
    <source>
        <dbReference type="PROSITE" id="PS51176"/>
    </source>
</evidence>
<dbReference type="Gene3D" id="1.10.3660.10">
    <property type="entry name" value="6-phosphogluconate dehydrogenase C-terminal like domain"/>
    <property type="match status" value="1"/>
</dbReference>
<dbReference type="GO" id="GO:0004665">
    <property type="term" value="F:prephenate dehydrogenase (NADP+) activity"/>
    <property type="evidence" value="ECO:0007669"/>
    <property type="project" value="InterPro"/>
</dbReference>
<dbReference type="GO" id="GO:0008977">
    <property type="term" value="F:prephenate dehydrogenase (NAD+) activity"/>
    <property type="evidence" value="ECO:0007669"/>
    <property type="project" value="InterPro"/>
</dbReference>
<name>A0A831X141_9BACT</name>
<dbReference type="PANTHER" id="PTHR21363:SF0">
    <property type="entry name" value="PREPHENATE DEHYDROGENASE [NADP(+)]"/>
    <property type="match status" value="1"/>
</dbReference>
<gene>
    <name evidence="4" type="ORF">ENP34_10435</name>
</gene>
<dbReference type="InterPro" id="IPR036291">
    <property type="entry name" value="NAD(P)-bd_dom_sf"/>
</dbReference>
<dbReference type="Gene3D" id="3.40.50.720">
    <property type="entry name" value="NAD(P)-binding Rossmann-like Domain"/>
    <property type="match status" value="1"/>
</dbReference>
<evidence type="ECO:0000313" key="4">
    <source>
        <dbReference type="EMBL" id="HEG91839.1"/>
    </source>
</evidence>
<dbReference type="PROSITE" id="PS51176">
    <property type="entry name" value="PDH_ADH"/>
    <property type="match status" value="1"/>
</dbReference>
<reference evidence="4" key="1">
    <citation type="journal article" date="2020" name="mSystems">
        <title>Genome- and Community-Level Interaction Insights into Carbon Utilization and Element Cycling Functions of Hydrothermarchaeota in Hydrothermal Sediment.</title>
        <authorList>
            <person name="Zhou Z."/>
            <person name="Liu Y."/>
            <person name="Xu W."/>
            <person name="Pan J."/>
            <person name="Luo Z.H."/>
            <person name="Li M."/>
        </authorList>
    </citation>
    <scope>NUCLEOTIDE SEQUENCE [LARGE SCALE GENOMIC DNA]</scope>
    <source>
        <strain evidence="4">SpSt-210</strain>
    </source>
</reference>
<dbReference type="GO" id="GO:0070403">
    <property type="term" value="F:NAD+ binding"/>
    <property type="evidence" value="ECO:0007669"/>
    <property type="project" value="InterPro"/>
</dbReference>
<dbReference type="Pfam" id="PF02153">
    <property type="entry name" value="PDH_N"/>
    <property type="match status" value="1"/>
</dbReference>
<feature type="domain" description="Prephenate/arogenate dehydrogenase" evidence="3">
    <location>
        <begin position="2"/>
        <end position="295"/>
    </location>
</feature>
<dbReference type="InterPro" id="IPR046826">
    <property type="entry name" value="PDH_N"/>
</dbReference>
<proteinExistence type="predicted"/>
<dbReference type="InterPro" id="IPR008927">
    <property type="entry name" value="6-PGluconate_DH-like_C_sf"/>
</dbReference>
<dbReference type="EMBL" id="DSIY01000246">
    <property type="protein sequence ID" value="HEG91839.1"/>
    <property type="molecule type" value="Genomic_DNA"/>
</dbReference>
<dbReference type="FunFam" id="3.40.50.720:FF:000208">
    <property type="entry name" value="Prephenate dehydrogenase"/>
    <property type="match status" value="1"/>
</dbReference>
<dbReference type="GO" id="GO:0006571">
    <property type="term" value="P:tyrosine biosynthetic process"/>
    <property type="evidence" value="ECO:0007669"/>
    <property type="project" value="InterPro"/>
</dbReference>
<dbReference type="SUPFAM" id="SSF48179">
    <property type="entry name" value="6-phosphogluconate dehydrogenase C-terminal domain-like"/>
    <property type="match status" value="1"/>
</dbReference>
<evidence type="ECO:0000256" key="1">
    <source>
        <dbReference type="ARBA" id="ARBA00023002"/>
    </source>
</evidence>
<organism evidence="4">
    <name type="scientific">Thermorudis peleae</name>
    <dbReference type="NCBI Taxonomy" id="1382356"/>
    <lineage>
        <taxon>Bacteria</taxon>
        <taxon>Pseudomonadati</taxon>
        <taxon>Thermomicrobiota</taxon>
        <taxon>Thermomicrobia</taxon>
        <taxon>Thermomicrobia incertae sedis</taxon>
        <taxon>Thermorudis</taxon>
    </lineage>
</organism>
<protein>
    <submittedName>
        <fullName evidence="4">Prephenate dehydrogenase/arogenate dehydrogenase family protein</fullName>
    </submittedName>
</protein>
<accession>A0A831X141</accession>
<dbReference type="InterPro" id="IPR050812">
    <property type="entry name" value="Preph/Arog_dehydrog"/>
</dbReference>
<dbReference type="InterPro" id="IPR046825">
    <property type="entry name" value="PDH_C"/>
</dbReference>
<dbReference type="SUPFAM" id="SSF51735">
    <property type="entry name" value="NAD(P)-binding Rossmann-fold domains"/>
    <property type="match status" value="1"/>
</dbReference>
<feature type="region of interest" description="Disordered" evidence="2">
    <location>
        <begin position="324"/>
        <end position="349"/>
    </location>
</feature>
<comment type="caution">
    <text evidence="4">The sequence shown here is derived from an EMBL/GenBank/DDBJ whole genome shotgun (WGS) entry which is preliminary data.</text>
</comment>
<evidence type="ECO:0000256" key="2">
    <source>
        <dbReference type="SAM" id="MobiDB-lite"/>
    </source>
</evidence>
<sequence>MQQVSIIGLGLIGASIGLGLRRWATDDGKRSPVVELTGFDIDLAHQNYAKKIKAVDRTEWNLRGAVERADFIIIATPVGSVREIFEAIAEYGKQGVVVTDTCSTKAAVLAWARELLPASVHFVGGHPMAGKAQSIEGAEADLFQGATWCVTPLVSASEEAVQTVLGMISALGAEPLFIDADEHDSYVAGISHLPFLLSVALMRVVSRDASWREMRKLTASGFRDATRLAAGSPEMHRDICVTNSANIVRWLDTTLAELHHLRDLIAAGNEETIATLLQAFEQARDARAEWATQERRPGELVQDTATELVNISFGQQMQQLFFGNLLRRPRPGTREPREEGRDKRPPTRR</sequence>